<dbReference type="SMART" id="SM00530">
    <property type="entry name" value="HTH_XRE"/>
    <property type="match status" value="1"/>
</dbReference>
<dbReference type="PANTHER" id="PTHR35010:SF2">
    <property type="entry name" value="BLL4672 PROTEIN"/>
    <property type="match status" value="1"/>
</dbReference>
<accession>A0ABS8BBG6</accession>
<dbReference type="EMBL" id="JAJAUY010000098">
    <property type="protein sequence ID" value="MCB5181967.1"/>
    <property type="molecule type" value="Genomic_DNA"/>
</dbReference>
<reference evidence="2 3" key="1">
    <citation type="submission" date="2021-10" db="EMBL/GenBank/DDBJ databases">
        <title>Streptomyces sp. strain SMC 277, a novel streptomycete isolated from soil.</title>
        <authorList>
            <person name="Chanama M."/>
        </authorList>
    </citation>
    <scope>NUCLEOTIDE SEQUENCE [LARGE SCALE GENOMIC DNA]</scope>
    <source>
        <strain evidence="2 3">SMC 277</strain>
    </source>
</reference>
<dbReference type="Proteomes" id="UP001199054">
    <property type="component" value="Unassembled WGS sequence"/>
</dbReference>
<comment type="caution">
    <text evidence="2">The sequence shown here is derived from an EMBL/GenBank/DDBJ whole genome shotgun (WGS) entry which is preliminary data.</text>
</comment>
<dbReference type="SUPFAM" id="SSF47413">
    <property type="entry name" value="lambda repressor-like DNA-binding domains"/>
    <property type="match status" value="1"/>
</dbReference>
<dbReference type="Pfam" id="PF13560">
    <property type="entry name" value="HTH_31"/>
    <property type="match status" value="1"/>
</dbReference>
<sequence length="293" mass="32373">MSPATSLGTFLRTRRSRLLPQDVALPDYGGRRRVSGLRREEIAQLAGVSVDYYTRMEQGRVPHPSAEVLDALARALKLTADERRHLHHLAGPRHGARPAARGASAQAPQEVRPMLRRLLDELTDVPALVMGRRMDVLAWNAAAVALLGDYGALDPAERNIARITFLDPASRVLFADWHSCARENVAYLHLEAGRRPDDPQLAQLIGELSMRSEEFRGWWAQHPVQDKTSGTKRFRHPVVGRLELSYETLRSADDAEQALVTYAAAPGTPSHDALRMLLAWQAPPATTTPTGPA</sequence>
<evidence type="ECO:0000313" key="3">
    <source>
        <dbReference type="Proteomes" id="UP001199054"/>
    </source>
</evidence>
<dbReference type="PANTHER" id="PTHR35010">
    <property type="entry name" value="BLL4672 PROTEIN-RELATED"/>
    <property type="match status" value="1"/>
</dbReference>
<dbReference type="CDD" id="cd00093">
    <property type="entry name" value="HTH_XRE"/>
    <property type="match status" value="1"/>
</dbReference>
<keyword evidence="3" id="KW-1185">Reference proteome</keyword>
<proteinExistence type="predicted"/>
<gene>
    <name evidence="2" type="ORF">LG632_21625</name>
</gene>
<dbReference type="PROSITE" id="PS50943">
    <property type="entry name" value="HTH_CROC1"/>
    <property type="match status" value="1"/>
</dbReference>
<dbReference type="RefSeq" id="WP_226729070.1">
    <property type="nucleotide sequence ID" value="NZ_JAJAUY010000098.1"/>
</dbReference>
<dbReference type="InterPro" id="IPR001387">
    <property type="entry name" value="Cro/C1-type_HTH"/>
</dbReference>
<feature type="domain" description="HTH cro/C1-type" evidence="1">
    <location>
        <begin position="36"/>
        <end position="83"/>
    </location>
</feature>
<name>A0ABS8BBG6_9ACTN</name>
<dbReference type="InterPro" id="IPR041413">
    <property type="entry name" value="MLTR_LBD"/>
</dbReference>
<dbReference type="Gene3D" id="1.10.260.40">
    <property type="entry name" value="lambda repressor-like DNA-binding domains"/>
    <property type="match status" value="1"/>
</dbReference>
<dbReference type="Pfam" id="PF17765">
    <property type="entry name" value="MLTR_LBD"/>
    <property type="match status" value="1"/>
</dbReference>
<dbReference type="Gene3D" id="3.30.450.180">
    <property type="match status" value="1"/>
</dbReference>
<evidence type="ECO:0000313" key="2">
    <source>
        <dbReference type="EMBL" id="MCB5181967.1"/>
    </source>
</evidence>
<dbReference type="InterPro" id="IPR010982">
    <property type="entry name" value="Lambda_DNA-bd_dom_sf"/>
</dbReference>
<evidence type="ECO:0000259" key="1">
    <source>
        <dbReference type="PROSITE" id="PS50943"/>
    </source>
</evidence>
<protein>
    <submittedName>
        <fullName evidence="2">Helix-turn-helix transcriptional regulator</fullName>
    </submittedName>
</protein>
<feature type="non-terminal residue" evidence="2">
    <location>
        <position position="293"/>
    </location>
</feature>
<organism evidence="2 3">
    <name type="scientific">Streptomyces antimicrobicus</name>
    <dbReference type="NCBI Taxonomy" id="2883108"/>
    <lineage>
        <taxon>Bacteria</taxon>
        <taxon>Bacillati</taxon>
        <taxon>Actinomycetota</taxon>
        <taxon>Actinomycetes</taxon>
        <taxon>Kitasatosporales</taxon>
        <taxon>Streptomycetaceae</taxon>
        <taxon>Streptomyces</taxon>
    </lineage>
</organism>